<protein>
    <submittedName>
        <fullName evidence="2">Uncharacterized protein</fullName>
    </submittedName>
</protein>
<feature type="compositionally biased region" description="Polar residues" evidence="1">
    <location>
        <begin position="18"/>
        <end position="31"/>
    </location>
</feature>
<comment type="caution">
    <text evidence="2">The sequence shown here is derived from an EMBL/GenBank/DDBJ whole genome shotgun (WGS) entry which is preliminary data.</text>
</comment>
<evidence type="ECO:0000313" key="2">
    <source>
        <dbReference type="EMBL" id="TWI38459.1"/>
    </source>
</evidence>
<feature type="compositionally biased region" description="Basic and acidic residues" evidence="1">
    <location>
        <begin position="44"/>
        <end position="67"/>
    </location>
</feature>
<gene>
    <name evidence="2" type="ORF">IQ26_02383</name>
</gene>
<organism evidence="2 3">
    <name type="scientific">Mesorhizobium tianshanense</name>
    <dbReference type="NCBI Taxonomy" id="39844"/>
    <lineage>
        <taxon>Bacteria</taxon>
        <taxon>Pseudomonadati</taxon>
        <taxon>Pseudomonadota</taxon>
        <taxon>Alphaproteobacteria</taxon>
        <taxon>Hyphomicrobiales</taxon>
        <taxon>Phyllobacteriaceae</taxon>
        <taxon>Mesorhizobium</taxon>
    </lineage>
</organism>
<sequence length="67" mass="7397">MSVTVHIGSGAVKLDAPLTTQANARDTTSRIPFSETRAAGRVQRPPDFHPQNEETDHARQENTNVDR</sequence>
<keyword evidence="3" id="KW-1185">Reference proteome</keyword>
<proteinExistence type="predicted"/>
<feature type="region of interest" description="Disordered" evidence="1">
    <location>
        <begin position="1"/>
        <end position="67"/>
    </location>
</feature>
<dbReference type="EMBL" id="VLKT01000012">
    <property type="protein sequence ID" value="TWI38459.1"/>
    <property type="molecule type" value="Genomic_DNA"/>
</dbReference>
<dbReference type="Proteomes" id="UP000317122">
    <property type="component" value="Unassembled WGS sequence"/>
</dbReference>
<evidence type="ECO:0000256" key="1">
    <source>
        <dbReference type="SAM" id="MobiDB-lite"/>
    </source>
</evidence>
<accession>A0A562P235</accession>
<reference evidence="2 3" key="1">
    <citation type="journal article" date="2015" name="Stand. Genomic Sci.">
        <title>Genomic Encyclopedia of Bacterial and Archaeal Type Strains, Phase III: the genomes of soil and plant-associated and newly described type strains.</title>
        <authorList>
            <person name="Whitman W.B."/>
            <person name="Woyke T."/>
            <person name="Klenk H.P."/>
            <person name="Zhou Y."/>
            <person name="Lilburn T.G."/>
            <person name="Beck B.J."/>
            <person name="De Vos P."/>
            <person name="Vandamme P."/>
            <person name="Eisen J.A."/>
            <person name="Garrity G."/>
            <person name="Hugenholtz P."/>
            <person name="Kyrpides N.C."/>
        </authorList>
    </citation>
    <scope>NUCLEOTIDE SEQUENCE [LARGE SCALE GENOMIC DNA]</scope>
    <source>
        <strain evidence="2 3">CGMCC 1.2546</strain>
    </source>
</reference>
<name>A0A562P235_9HYPH</name>
<evidence type="ECO:0000313" key="3">
    <source>
        <dbReference type="Proteomes" id="UP000317122"/>
    </source>
</evidence>
<dbReference type="AlphaFoldDB" id="A0A562P235"/>